<evidence type="ECO:0000256" key="1">
    <source>
        <dbReference type="ARBA" id="ARBA00004479"/>
    </source>
</evidence>
<evidence type="ECO:0000256" key="15">
    <source>
        <dbReference type="ARBA" id="ARBA00047951"/>
    </source>
</evidence>
<dbReference type="Gene3D" id="3.30.200.20">
    <property type="entry name" value="Phosphorylase Kinase, domain 1"/>
    <property type="match status" value="1"/>
</dbReference>
<evidence type="ECO:0000313" key="19">
    <source>
        <dbReference type="EMBL" id="KAK3188496.1"/>
    </source>
</evidence>
<dbReference type="EMBL" id="JANJYJ010000009">
    <property type="protein sequence ID" value="KAK3188496.1"/>
    <property type="molecule type" value="Genomic_DNA"/>
</dbReference>
<dbReference type="InterPro" id="IPR008271">
    <property type="entry name" value="Ser/Thr_kinase_AS"/>
</dbReference>
<dbReference type="Pfam" id="PF07714">
    <property type="entry name" value="PK_Tyr_Ser-Thr"/>
    <property type="match status" value="1"/>
</dbReference>
<evidence type="ECO:0000256" key="9">
    <source>
        <dbReference type="ARBA" id="ARBA00022840"/>
    </source>
</evidence>
<proteinExistence type="predicted"/>
<dbReference type="PANTHER" id="PTHR27005">
    <property type="entry name" value="WALL-ASSOCIATED RECEPTOR KINASE-LIKE 21"/>
    <property type="match status" value="1"/>
</dbReference>
<name>A0AAD9ZRI1_9ROSI</name>
<feature type="chain" id="PRO_5041920122" description="Protein kinase domain-containing protein" evidence="17">
    <location>
        <begin position="22"/>
        <end position="774"/>
    </location>
</feature>
<evidence type="ECO:0000256" key="2">
    <source>
        <dbReference type="ARBA" id="ARBA00022527"/>
    </source>
</evidence>
<keyword evidence="10 16" id="KW-1133">Transmembrane helix</keyword>
<keyword evidence="13" id="KW-0325">Glycoprotein</keyword>
<keyword evidence="8" id="KW-0418">Kinase</keyword>
<dbReference type="GO" id="GO:0005524">
    <property type="term" value="F:ATP binding"/>
    <property type="evidence" value="ECO:0007669"/>
    <property type="project" value="UniProtKB-KW"/>
</dbReference>
<evidence type="ECO:0000256" key="16">
    <source>
        <dbReference type="SAM" id="Phobius"/>
    </source>
</evidence>
<evidence type="ECO:0000256" key="8">
    <source>
        <dbReference type="ARBA" id="ARBA00022777"/>
    </source>
</evidence>
<evidence type="ECO:0000256" key="17">
    <source>
        <dbReference type="SAM" id="SignalP"/>
    </source>
</evidence>
<dbReference type="InterPro" id="IPR013695">
    <property type="entry name" value="WAK"/>
</dbReference>
<dbReference type="InterPro" id="IPR001245">
    <property type="entry name" value="Ser-Thr/Tyr_kinase_cat_dom"/>
</dbReference>
<gene>
    <name evidence="19" type="ORF">Dsin_028057</name>
</gene>
<dbReference type="PANTHER" id="PTHR27005:SF515">
    <property type="entry name" value="WALL-ASSOCIATED RECEPTOR KINASE-LIKE 10-RELATED"/>
    <property type="match status" value="1"/>
</dbReference>
<dbReference type="Pfam" id="PF08488">
    <property type="entry name" value="WAK"/>
    <property type="match status" value="1"/>
</dbReference>
<keyword evidence="7" id="KW-0547">Nucleotide-binding</keyword>
<dbReference type="FunFam" id="3.30.200.20:FF:000043">
    <property type="entry name" value="Wall-associated receptor kinase 2"/>
    <property type="match status" value="1"/>
</dbReference>
<dbReference type="InterPro" id="IPR000719">
    <property type="entry name" value="Prot_kinase_dom"/>
</dbReference>
<dbReference type="PROSITE" id="PS00108">
    <property type="entry name" value="PROTEIN_KINASE_ST"/>
    <property type="match status" value="1"/>
</dbReference>
<dbReference type="Gene3D" id="1.10.510.10">
    <property type="entry name" value="Transferase(Phosphotransferase) domain 1"/>
    <property type="match status" value="1"/>
</dbReference>
<evidence type="ECO:0000256" key="7">
    <source>
        <dbReference type="ARBA" id="ARBA00022741"/>
    </source>
</evidence>
<evidence type="ECO:0000259" key="18">
    <source>
        <dbReference type="PROSITE" id="PS50011"/>
    </source>
</evidence>
<dbReference type="Proteomes" id="UP001281410">
    <property type="component" value="Unassembled WGS sequence"/>
</dbReference>
<comment type="catalytic activity">
    <reaction evidence="15">
        <text>L-threonyl-[protein] + ATP = O-phospho-L-threonyl-[protein] + ADP + H(+)</text>
        <dbReference type="Rhea" id="RHEA:46608"/>
        <dbReference type="Rhea" id="RHEA-COMP:11060"/>
        <dbReference type="Rhea" id="RHEA-COMP:11605"/>
        <dbReference type="ChEBI" id="CHEBI:15378"/>
        <dbReference type="ChEBI" id="CHEBI:30013"/>
        <dbReference type="ChEBI" id="CHEBI:30616"/>
        <dbReference type="ChEBI" id="CHEBI:61977"/>
        <dbReference type="ChEBI" id="CHEBI:456216"/>
    </reaction>
</comment>
<dbReference type="GO" id="GO:0030247">
    <property type="term" value="F:polysaccharide binding"/>
    <property type="evidence" value="ECO:0007669"/>
    <property type="project" value="InterPro"/>
</dbReference>
<evidence type="ECO:0000256" key="10">
    <source>
        <dbReference type="ARBA" id="ARBA00022989"/>
    </source>
</evidence>
<dbReference type="CDD" id="cd14066">
    <property type="entry name" value="STKc_IRAK"/>
    <property type="match status" value="1"/>
</dbReference>
<dbReference type="FunFam" id="1.10.510.10:FF:000084">
    <property type="entry name" value="Wall-associated receptor kinase 2"/>
    <property type="match status" value="1"/>
</dbReference>
<keyword evidence="6 17" id="KW-0732">Signal</keyword>
<sequence length="774" mass="86666">MIPPLLFQLMILLSWPINALAESPAIAKPNCPTSCGSVSIQFPFGIGAGCYLDDRYEVTCISSTPFLRSINLTVLNISISFEASTILVNHTVFKSCNFESIPGEIVRNETVNLKSSPFFFSVENRFTGVGCNTFAYLSSNRSIISGCISVCEKSNNPAETMPLRNITLRDSGCNGIECCQTRIPSSLNLQQLLVTLSTTNYKEDMMEQSKCKSAFLVDQEWFGKNIYSPDKAQGLKHVPVLLDWGILESSFDQIERNLSKRYDKTSDCNQTFANSTFTDASTNANFTMPVRRCRCSPGYEGNPYLLQGCQDIDECKIIERICHPSNAVNCTETKDYYKYYKYCGTAVSDTVCINTDGGYECYPKKIYRHIKSLIMIGIVIGFGGLFLLIGAWWLYIIVKRRKNIKLKKEYFKRNGGLLLQQQLTSLDGSVDRCKLFNSKELDKATDHFNMDRILGQGGQGTVYKGMLTDGKIVAVKKSKAVDEGKIEEFVNEVAILSQINHRNVVKLLGCCLETEVPLLVYEFIPNGTLLHYLHNQAEEFPLKWDMRLQIAIEVAGALCYLHSSASFPIYHRDIKSANILLDAKYRAKVADFGTSRSIAIDQTHVTTKVQGTFGYLDPEYFQSSQFTDKSDVYSFGVVLVELLTGQKAISSTSSQDNRSLATHFIVSMVENNLFDILDPEVTKVGKKEEIMTVANLAKRCLNLNGKKRPTMKEVATVLEGIQASQKESNVQQNYEEVEYVRTELIEPWDVVSTASGSTFEIVSKSVDVQPLLTM</sequence>
<evidence type="ECO:0000256" key="3">
    <source>
        <dbReference type="ARBA" id="ARBA00022553"/>
    </source>
</evidence>
<evidence type="ECO:0000256" key="11">
    <source>
        <dbReference type="ARBA" id="ARBA00023136"/>
    </source>
</evidence>
<comment type="subcellular location">
    <subcellularLocation>
        <location evidence="1">Membrane</location>
        <topology evidence="1">Single-pass type I membrane protein</topology>
    </subcellularLocation>
</comment>
<dbReference type="GO" id="GO:0004674">
    <property type="term" value="F:protein serine/threonine kinase activity"/>
    <property type="evidence" value="ECO:0007669"/>
    <property type="project" value="UniProtKB-KW"/>
</dbReference>
<evidence type="ECO:0000256" key="13">
    <source>
        <dbReference type="ARBA" id="ARBA00023180"/>
    </source>
</evidence>
<keyword evidence="11 16" id="KW-0472">Membrane</keyword>
<evidence type="ECO:0000256" key="4">
    <source>
        <dbReference type="ARBA" id="ARBA00022679"/>
    </source>
</evidence>
<keyword evidence="4" id="KW-0808">Transferase</keyword>
<keyword evidence="9" id="KW-0067">ATP-binding</keyword>
<accession>A0AAD9ZRI1</accession>
<dbReference type="SMART" id="SM00220">
    <property type="entry name" value="S_TKc"/>
    <property type="match status" value="1"/>
</dbReference>
<dbReference type="Pfam" id="PF13947">
    <property type="entry name" value="GUB_WAK_bind"/>
    <property type="match status" value="1"/>
</dbReference>
<feature type="domain" description="Protein kinase" evidence="18">
    <location>
        <begin position="448"/>
        <end position="721"/>
    </location>
</feature>
<organism evidence="19 20">
    <name type="scientific">Dipteronia sinensis</name>
    <dbReference type="NCBI Taxonomy" id="43782"/>
    <lineage>
        <taxon>Eukaryota</taxon>
        <taxon>Viridiplantae</taxon>
        <taxon>Streptophyta</taxon>
        <taxon>Embryophyta</taxon>
        <taxon>Tracheophyta</taxon>
        <taxon>Spermatophyta</taxon>
        <taxon>Magnoliopsida</taxon>
        <taxon>eudicotyledons</taxon>
        <taxon>Gunneridae</taxon>
        <taxon>Pentapetalae</taxon>
        <taxon>rosids</taxon>
        <taxon>malvids</taxon>
        <taxon>Sapindales</taxon>
        <taxon>Sapindaceae</taxon>
        <taxon>Hippocastanoideae</taxon>
        <taxon>Acereae</taxon>
        <taxon>Dipteronia</taxon>
    </lineage>
</organism>
<reference evidence="19" key="1">
    <citation type="journal article" date="2023" name="Plant J.">
        <title>Genome sequences and population genomics provide insights into the demographic history, inbreeding, and mutation load of two 'living fossil' tree species of Dipteronia.</title>
        <authorList>
            <person name="Feng Y."/>
            <person name="Comes H.P."/>
            <person name="Chen J."/>
            <person name="Zhu S."/>
            <person name="Lu R."/>
            <person name="Zhang X."/>
            <person name="Li P."/>
            <person name="Qiu J."/>
            <person name="Olsen K.M."/>
            <person name="Qiu Y."/>
        </authorList>
    </citation>
    <scope>NUCLEOTIDE SEQUENCE</scope>
    <source>
        <strain evidence="19">NBL</strain>
    </source>
</reference>
<evidence type="ECO:0000256" key="6">
    <source>
        <dbReference type="ARBA" id="ARBA00022729"/>
    </source>
</evidence>
<feature type="signal peptide" evidence="17">
    <location>
        <begin position="1"/>
        <end position="21"/>
    </location>
</feature>
<dbReference type="GO" id="GO:0007166">
    <property type="term" value="P:cell surface receptor signaling pathway"/>
    <property type="evidence" value="ECO:0007669"/>
    <property type="project" value="InterPro"/>
</dbReference>
<keyword evidence="12" id="KW-1015">Disulfide bond</keyword>
<evidence type="ECO:0000313" key="20">
    <source>
        <dbReference type="Proteomes" id="UP001281410"/>
    </source>
</evidence>
<dbReference type="PROSITE" id="PS50011">
    <property type="entry name" value="PROTEIN_KINASE_DOM"/>
    <property type="match status" value="1"/>
</dbReference>
<evidence type="ECO:0000256" key="5">
    <source>
        <dbReference type="ARBA" id="ARBA00022692"/>
    </source>
</evidence>
<keyword evidence="5 16" id="KW-0812">Transmembrane</keyword>
<dbReference type="SUPFAM" id="SSF56112">
    <property type="entry name" value="Protein kinase-like (PK-like)"/>
    <property type="match status" value="1"/>
</dbReference>
<dbReference type="InterPro" id="IPR011009">
    <property type="entry name" value="Kinase-like_dom_sf"/>
</dbReference>
<evidence type="ECO:0000256" key="12">
    <source>
        <dbReference type="ARBA" id="ARBA00023157"/>
    </source>
</evidence>
<evidence type="ECO:0000256" key="14">
    <source>
        <dbReference type="ARBA" id="ARBA00047558"/>
    </source>
</evidence>
<dbReference type="AlphaFoldDB" id="A0AAD9ZRI1"/>
<feature type="transmembrane region" description="Helical" evidence="16">
    <location>
        <begin position="373"/>
        <end position="398"/>
    </location>
</feature>
<keyword evidence="20" id="KW-1185">Reference proteome</keyword>
<dbReference type="InterPro" id="IPR045274">
    <property type="entry name" value="WAK-like"/>
</dbReference>
<dbReference type="InterPro" id="IPR025287">
    <property type="entry name" value="WAK_GUB"/>
</dbReference>
<comment type="catalytic activity">
    <reaction evidence="14">
        <text>L-seryl-[protein] + ATP = O-phospho-L-seryl-[protein] + ADP + H(+)</text>
        <dbReference type="Rhea" id="RHEA:17989"/>
        <dbReference type="Rhea" id="RHEA-COMP:9863"/>
        <dbReference type="Rhea" id="RHEA-COMP:11604"/>
        <dbReference type="ChEBI" id="CHEBI:15378"/>
        <dbReference type="ChEBI" id="CHEBI:29999"/>
        <dbReference type="ChEBI" id="CHEBI:30616"/>
        <dbReference type="ChEBI" id="CHEBI:83421"/>
        <dbReference type="ChEBI" id="CHEBI:456216"/>
    </reaction>
</comment>
<keyword evidence="3" id="KW-0597">Phosphoprotein</keyword>
<protein>
    <recommendedName>
        <fullName evidence="18">Protein kinase domain-containing protein</fullName>
    </recommendedName>
</protein>
<comment type="caution">
    <text evidence="19">The sequence shown here is derived from an EMBL/GenBank/DDBJ whole genome shotgun (WGS) entry which is preliminary data.</text>
</comment>
<dbReference type="GO" id="GO:0005886">
    <property type="term" value="C:plasma membrane"/>
    <property type="evidence" value="ECO:0007669"/>
    <property type="project" value="TreeGrafter"/>
</dbReference>
<keyword evidence="2" id="KW-0723">Serine/threonine-protein kinase</keyword>